<keyword evidence="2" id="KW-0418">Kinase</keyword>
<protein>
    <submittedName>
        <fullName evidence="2">Cdk-activating kinase assembly factor MAT1,centre</fullName>
    </submittedName>
</protein>
<evidence type="ECO:0000259" key="1">
    <source>
        <dbReference type="Pfam" id="PF06391"/>
    </source>
</evidence>
<feature type="domain" description="MAT1 centre" evidence="1">
    <location>
        <begin position="5"/>
        <end position="76"/>
    </location>
</feature>
<dbReference type="KEGG" id="ota:OT_ostta11g01960"/>
<reference evidence="3" key="1">
    <citation type="journal article" date="2006" name="Proc. Natl. Acad. Sci. U.S.A.">
        <title>Genome analysis of the smallest free-living eukaryote Ostreococcus tauri unveils many unique features.</title>
        <authorList>
            <person name="Derelle E."/>
            <person name="Ferraz C."/>
            <person name="Rombauts S."/>
            <person name="Rouze P."/>
            <person name="Worden A.Z."/>
            <person name="Robbens S."/>
            <person name="Partensky F."/>
            <person name="Degroeve S."/>
            <person name="Echeynie S."/>
            <person name="Cooke R."/>
            <person name="Saeys Y."/>
            <person name="Wuyts J."/>
            <person name="Jabbari K."/>
            <person name="Bowler C."/>
            <person name="Panaud O."/>
            <person name="Piegu B."/>
            <person name="Ball S.G."/>
            <person name="Ral J.-P."/>
            <person name="Bouget F.-Y."/>
            <person name="Piganeau G."/>
            <person name="De Baets B."/>
            <person name="Picard A."/>
            <person name="Delseny M."/>
            <person name="Demaille J."/>
            <person name="Van de Peer Y."/>
            <person name="Moreau H."/>
        </authorList>
    </citation>
    <scope>NUCLEOTIDE SEQUENCE [LARGE SCALE GENOMIC DNA]</scope>
    <source>
        <strain evidence="3">OTTH 0595 / CCAP 157/2 / RCC745</strain>
    </source>
</reference>
<sequence>MDLARAVRARERVLNAFNREQSDFATLREWNDYLERREELIFNLTEGIDVTATEAAIAEHRRMHGSEIAALNARRRAASGFGDASGAEADGGYVPETANAMTAMPVPTSAVRRGLEATSLGYDENTEEGRRARAEAIARACGFDGKAVARLRCVREAFATIWAGA</sequence>
<dbReference type="OrthoDB" id="5963at2759"/>
<dbReference type="OMA" id="DMLGGEY"/>
<dbReference type="GO" id="GO:0005675">
    <property type="term" value="C:transcription factor TFIIH holo complex"/>
    <property type="evidence" value="ECO:0007669"/>
    <property type="project" value="TreeGrafter"/>
</dbReference>
<evidence type="ECO:0000313" key="3">
    <source>
        <dbReference type="Proteomes" id="UP000009170"/>
    </source>
</evidence>
<dbReference type="STRING" id="70448.Q00YU0"/>
<gene>
    <name evidence="2" type="ORF">OT_ostta11g01960</name>
</gene>
<proteinExistence type="predicted"/>
<organism evidence="2 3">
    <name type="scientific">Ostreococcus tauri</name>
    <name type="common">Marine green alga</name>
    <dbReference type="NCBI Taxonomy" id="70448"/>
    <lineage>
        <taxon>Eukaryota</taxon>
        <taxon>Viridiplantae</taxon>
        <taxon>Chlorophyta</taxon>
        <taxon>Mamiellophyceae</taxon>
        <taxon>Mamiellales</taxon>
        <taxon>Bathycoccaceae</taxon>
        <taxon>Ostreococcus</taxon>
    </lineage>
</organism>
<dbReference type="Pfam" id="PF06391">
    <property type="entry name" value="MAT1"/>
    <property type="match status" value="1"/>
</dbReference>
<keyword evidence="3" id="KW-1185">Reference proteome</keyword>
<comment type="caution">
    <text evidence="2">The sequence shown here is derived from an EMBL/GenBank/DDBJ whole genome shotgun (WGS) entry which is preliminary data.</text>
</comment>
<evidence type="ECO:0000313" key="2">
    <source>
        <dbReference type="EMBL" id="CAL55819.1"/>
    </source>
</evidence>
<reference evidence="2 3" key="2">
    <citation type="journal article" date="2014" name="BMC Genomics">
        <title>An improved genome of the model marine alga Ostreococcus tauri unfolds by assessing Illumina de novo assemblies.</title>
        <authorList>
            <person name="Blanc-Mathieu R."/>
            <person name="Verhelst B."/>
            <person name="Derelle E."/>
            <person name="Rombauts S."/>
            <person name="Bouget F.Y."/>
            <person name="Carre I."/>
            <person name="Chateau A."/>
            <person name="Eyre-Walker A."/>
            <person name="Grimsley N."/>
            <person name="Moreau H."/>
            <person name="Piegu B."/>
            <person name="Rivals E."/>
            <person name="Schackwitz W."/>
            <person name="Van de Peer Y."/>
            <person name="Piganeau G."/>
        </authorList>
    </citation>
    <scope>NUCLEOTIDE SEQUENCE [LARGE SCALE GENOMIC DNA]</scope>
    <source>
        <strain evidence="3">OTTH 0595 / CCAP 157/2 / RCC745</strain>
    </source>
</reference>
<dbReference type="AlphaFoldDB" id="Q00YU0"/>
<dbReference type="Proteomes" id="UP000009170">
    <property type="component" value="Unassembled WGS sequence"/>
</dbReference>
<dbReference type="GO" id="GO:0016301">
    <property type="term" value="F:kinase activity"/>
    <property type="evidence" value="ECO:0007669"/>
    <property type="project" value="UniProtKB-KW"/>
</dbReference>
<name>Q00YU0_OSTTA</name>
<dbReference type="PANTHER" id="PTHR12683:SF13">
    <property type="entry name" value="CDK-ACTIVATING KINASE ASSEMBLY FACTOR MAT1"/>
    <property type="match status" value="1"/>
</dbReference>
<dbReference type="GO" id="GO:0006357">
    <property type="term" value="P:regulation of transcription by RNA polymerase II"/>
    <property type="evidence" value="ECO:0007669"/>
    <property type="project" value="TreeGrafter"/>
</dbReference>
<dbReference type="EMBL" id="CAID01000011">
    <property type="protein sequence ID" value="CAL55819.1"/>
    <property type="molecule type" value="Genomic_DNA"/>
</dbReference>
<dbReference type="GeneID" id="9833636"/>
<accession>Q00YU0</accession>
<dbReference type="GO" id="GO:0006281">
    <property type="term" value="P:DNA repair"/>
    <property type="evidence" value="ECO:0007669"/>
    <property type="project" value="TreeGrafter"/>
</dbReference>
<dbReference type="InParanoid" id="Q00YU0"/>
<keyword evidence="2" id="KW-0808">Transferase</keyword>
<dbReference type="PANTHER" id="PTHR12683">
    <property type="entry name" value="CDK-ACTIVATING KINASE ASSEMBLY FACTOR MAT1"/>
    <property type="match status" value="1"/>
</dbReference>
<dbReference type="RefSeq" id="XP_003082016.1">
    <property type="nucleotide sequence ID" value="XM_003081968.1"/>
</dbReference>
<dbReference type="InterPro" id="IPR015877">
    <property type="entry name" value="MAT1_centre"/>
</dbReference>